<gene>
    <name evidence="3" type="ORF">BJY14_001747</name>
</gene>
<feature type="compositionally biased region" description="Basic and acidic residues" evidence="1">
    <location>
        <begin position="192"/>
        <end position="206"/>
    </location>
</feature>
<sequence length="278" mass="29777">MTGDLGSDAGRARSRPSFLPPVDGYPPQHGGPAEAAPAAPVPAPRRGGAAWVLALIASASALLVSAFLPWARAEVVVDLFGRSLSRDLGSVAGIDADDIVLAVPVLAVIAIALAAWDLIGRDARIGALAAVPGMLALLVCGIFVLRLGHVRDDLPQTGLDLGYQITVRFGWYLSVIASLLVVGFSLARPVSDKVSKSQRQPDEDHPQYPYMDPQYAEQQYPERYPTGEYAAWPSEDQAWGRQDHPHEEPSPPRDDTPKKDDARKPPAPEQDPEDAGQS</sequence>
<protein>
    <submittedName>
        <fullName evidence="3">Uncharacterized protein</fullName>
    </submittedName>
</protein>
<dbReference type="RefSeq" id="WP_179843131.1">
    <property type="nucleotide sequence ID" value="NZ_JACCBA010000001.1"/>
</dbReference>
<evidence type="ECO:0000256" key="2">
    <source>
        <dbReference type="SAM" id="Phobius"/>
    </source>
</evidence>
<evidence type="ECO:0000256" key="1">
    <source>
        <dbReference type="SAM" id="MobiDB-lite"/>
    </source>
</evidence>
<feature type="region of interest" description="Disordered" evidence="1">
    <location>
        <begin position="192"/>
        <end position="278"/>
    </location>
</feature>
<feature type="transmembrane region" description="Helical" evidence="2">
    <location>
        <begin position="50"/>
        <end position="71"/>
    </location>
</feature>
<accession>A0A7Y9EDJ1</accession>
<feature type="compositionally biased region" description="Low complexity" evidence="1">
    <location>
        <begin position="26"/>
        <end position="41"/>
    </location>
</feature>
<dbReference type="AlphaFoldDB" id="A0A7Y9EDJ1"/>
<feature type="transmembrane region" description="Helical" evidence="2">
    <location>
        <begin position="169"/>
        <end position="187"/>
    </location>
</feature>
<keyword evidence="2" id="KW-0812">Transmembrane</keyword>
<evidence type="ECO:0000313" key="4">
    <source>
        <dbReference type="Proteomes" id="UP000529783"/>
    </source>
</evidence>
<reference evidence="3 4" key="1">
    <citation type="submission" date="2020-07" db="EMBL/GenBank/DDBJ databases">
        <title>Sequencing the genomes of 1000 actinobacteria strains.</title>
        <authorList>
            <person name="Klenk H.-P."/>
        </authorList>
    </citation>
    <scope>NUCLEOTIDE SEQUENCE [LARGE SCALE GENOMIC DNA]</scope>
    <source>
        <strain evidence="3 4">DSM 40398</strain>
    </source>
</reference>
<feature type="region of interest" description="Disordered" evidence="1">
    <location>
        <begin position="1"/>
        <end position="41"/>
    </location>
</feature>
<keyword evidence="2" id="KW-0472">Membrane</keyword>
<feature type="transmembrane region" description="Helical" evidence="2">
    <location>
        <begin position="126"/>
        <end position="149"/>
    </location>
</feature>
<keyword evidence="4" id="KW-1185">Reference proteome</keyword>
<proteinExistence type="predicted"/>
<organism evidence="3 4">
    <name type="scientific">Actinomadura luteofluorescens</name>
    <dbReference type="NCBI Taxonomy" id="46163"/>
    <lineage>
        <taxon>Bacteria</taxon>
        <taxon>Bacillati</taxon>
        <taxon>Actinomycetota</taxon>
        <taxon>Actinomycetes</taxon>
        <taxon>Streptosporangiales</taxon>
        <taxon>Thermomonosporaceae</taxon>
        <taxon>Actinomadura</taxon>
    </lineage>
</organism>
<feature type="compositionally biased region" description="Basic and acidic residues" evidence="1">
    <location>
        <begin position="241"/>
        <end position="266"/>
    </location>
</feature>
<comment type="caution">
    <text evidence="3">The sequence shown here is derived from an EMBL/GenBank/DDBJ whole genome shotgun (WGS) entry which is preliminary data.</text>
</comment>
<evidence type="ECO:0000313" key="3">
    <source>
        <dbReference type="EMBL" id="NYD45764.1"/>
    </source>
</evidence>
<name>A0A7Y9EDJ1_9ACTN</name>
<keyword evidence="2" id="KW-1133">Transmembrane helix</keyword>
<dbReference type="Proteomes" id="UP000529783">
    <property type="component" value="Unassembled WGS sequence"/>
</dbReference>
<dbReference type="EMBL" id="JACCBA010000001">
    <property type="protein sequence ID" value="NYD45764.1"/>
    <property type="molecule type" value="Genomic_DNA"/>
</dbReference>
<feature type="transmembrane region" description="Helical" evidence="2">
    <location>
        <begin position="99"/>
        <end position="119"/>
    </location>
</feature>